<evidence type="ECO:0000313" key="7">
    <source>
        <dbReference type="Proteomes" id="UP000288716"/>
    </source>
</evidence>
<feature type="region of interest" description="Disordered" evidence="3">
    <location>
        <begin position="1517"/>
        <end position="1544"/>
    </location>
</feature>
<evidence type="ECO:0000259" key="4">
    <source>
        <dbReference type="Pfam" id="PF12624"/>
    </source>
</evidence>
<dbReference type="OrthoDB" id="428159at2759"/>
<dbReference type="Pfam" id="PF25033">
    <property type="entry name" value="VPS13_M"/>
    <property type="match status" value="1"/>
</dbReference>
<comment type="caution">
    <text evidence="6">The sequence shown here is derived from an EMBL/GenBank/DDBJ whole genome shotgun (WGS) entry which is preliminary data.</text>
</comment>
<dbReference type="GO" id="GO:0006623">
    <property type="term" value="P:protein targeting to vacuole"/>
    <property type="evidence" value="ECO:0007669"/>
    <property type="project" value="TreeGrafter"/>
</dbReference>
<evidence type="ECO:0000259" key="5">
    <source>
        <dbReference type="Pfam" id="PF25033"/>
    </source>
</evidence>
<gene>
    <name evidence="6" type="ORF">B4U80_02332</name>
</gene>
<dbReference type="InterPro" id="IPR026854">
    <property type="entry name" value="VPS13_N"/>
</dbReference>
<keyword evidence="2" id="KW-0813">Transport</keyword>
<proteinExistence type="inferred from homology"/>
<dbReference type="Pfam" id="PF12624">
    <property type="entry name" value="VPS13_N"/>
    <property type="match status" value="1"/>
</dbReference>
<feature type="domain" description="Chorein N-terminal" evidence="4">
    <location>
        <begin position="2"/>
        <end position="847"/>
    </location>
</feature>
<reference evidence="6 7" key="1">
    <citation type="journal article" date="2018" name="Gigascience">
        <title>Genomes of trombidid mites reveal novel predicted allergens and laterally-transferred genes associated with secondary metabolism.</title>
        <authorList>
            <person name="Dong X."/>
            <person name="Chaisiri K."/>
            <person name="Xia D."/>
            <person name="Armstrong S.D."/>
            <person name="Fang Y."/>
            <person name="Donnelly M.J."/>
            <person name="Kadowaki T."/>
            <person name="McGarry J.W."/>
            <person name="Darby A.C."/>
            <person name="Makepeace B.L."/>
        </authorList>
    </citation>
    <scope>NUCLEOTIDE SEQUENCE [LARGE SCALE GENOMIC DNA]</scope>
    <source>
        <strain evidence="6">UoL-UT</strain>
    </source>
</reference>
<feature type="non-terminal residue" evidence="6">
    <location>
        <position position="2198"/>
    </location>
</feature>
<organism evidence="6 7">
    <name type="scientific">Leptotrombidium deliense</name>
    <dbReference type="NCBI Taxonomy" id="299467"/>
    <lineage>
        <taxon>Eukaryota</taxon>
        <taxon>Metazoa</taxon>
        <taxon>Ecdysozoa</taxon>
        <taxon>Arthropoda</taxon>
        <taxon>Chelicerata</taxon>
        <taxon>Arachnida</taxon>
        <taxon>Acari</taxon>
        <taxon>Acariformes</taxon>
        <taxon>Trombidiformes</taxon>
        <taxon>Prostigmata</taxon>
        <taxon>Anystina</taxon>
        <taxon>Parasitengona</taxon>
        <taxon>Trombiculoidea</taxon>
        <taxon>Trombiculidae</taxon>
        <taxon>Leptotrombidium</taxon>
    </lineage>
</organism>
<dbReference type="VEuPathDB" id="VectorBase:LDEU004832"/>
<comment type="similarity">
    <text evidence="1">Belongs to the VPS13 family.</text>
</comment>
<evidence type="ECO:0000313" key="6">
    <source>
        <dbReference type="EMBL" id="RWS27208.1"/>
    </source>
</evidence>
<feature type="domain" description="VPS13-like middle region" evidence="5">
    <location>
        <begin position="1129"/>
        <end position="1828"/>
    </location>
</feature>
<dbReference type="PANTHER" id="PTHR16166:SF93">
    <property type="entry name" value="INTERMEMBRANE LIPID TRANSFER PROTEIN VPS13"/>
    <property type="match status" value="1"/>
</dbReference>
<dbReference type="STRING" id="299467.A0A443SI60"/>
<dbReference type="PANTHER" id="PTHR16166">
    <property type="entry name" value="VACUOLAR PROTEIN SORTING-ASSOCIATED PROTEIN VPS13"/>
    <property type="match status" value="1"/>
</dbReference>
<dbReference type="Proteomes" id="UP000288716">
    <property type="component" value="Unassembled WGS sequence"/>
</dbReference>
<protein>
    <submittedName>
        <fullName evidence="6">Vacuolar protein sorting-associated protein 13A-like protein</fullName>
    </submittedName>
</protein>
<name>A0A443SI60_9ACAR</name>
<sequence length="2198" mass="248667">MVFESVFANLLNKYLSDFIDDVSASQLKLGALKGNIALRNLAVKPNAFDALRLPFHVIHGHVGSLVMKIPWMSLYTNPVIVELKDIFVVCVPDVESSYDEEYEEERIQAEKQKQLQNIDDAIKKAALSSVSSEKSDEPKSDDFVTKTVAQIVKNLEITIENVHIVYEDKFTCPKVPFAAGITLSKLLFKTEPSLQTTAKFTSSKPDNCIFKQVKLEYLSAYWNCAPTEFLSDVNDDIRDDLLLDSIPSQDKMVPHLNYILEPNMFCASSIINRKPEVDKFSMPFLDLDMVLDQLSFCFNRAQFESFLLFLDAINRIKVANVFRKWRPKQSIHENRKAWWKFAITAILETEIRRKNSEWNWNNIKQHRNRIRRYKELYESQLRKVNFTKENEGEIKNLEKVMDLLSIVMARNEAEKIVSEERKKQAALKPPAKQEQKGWFSNWWWGGEKESTEQKEKTIVDQFKNEMTAEEKLKFYNAIGYEESTAPTEFPPDFVAHLVNLNLRTFKFIVVDVDKGERILQFTLDGLKTEVHNRPASNGILLKASIYAMHIYGCRGAVLADEQLKDDSLLKLTVELNSLSKKFDYGLDLNVKTMKFVFDALTVNTLLEIVSPPEDVSFDELQSMASLKMNEFREMSVTGLEYAIDQHKQLNANINVEPSFIVVPEKGNIRDCMNVLLISLGKVNLVSHLIDKEEVKNIRKMTKSDSGSMISQYREKAYEKYALSVAQIQVLLSNVNRWKDDIVKSQLDSTADFSLSDRRLIEPISINLTLMRAIVSDDPEMPNMKVSCDIPSLYVKATDIQINDLISLATSIPTTTPKPDTLDIPRIESTSIIRAKQANDALKVVEMKPDAVKKIDDTQLTELHLTFSVGSMIIDLRTQEGSINKEVLKIKALSFGTVVEKKTFNLKAAFQLKEIKIEAFDEVHKSGNPFMFLETSQKSHLLVIKYEFCARNSPLFKDTIQEVDIKISEIICSVSRPVLTSVLVWSQNIVNRLPKSEPPPDRLQEHRPSFSLRTRASSFASLTGVGLKQKKVKPQSNEAELEVSNFAAFFEIECFYFHIESICSVAFKGFNCDLKLSASERIFFDASWQHFAVVNKISNAVMYEYIIQSESEKVLEMGVIMYPKKDVEQMKSSVDILVKVNFGRLKVVFLNRFVSELLSFLSVFEAAKAKAIDAGSAAAVYAKQSAVSAIESATKIGLHLVLEAPNIIIPRNWDSKQYVLLDLGKVVITNDIKSSSKLVLDTINCELTSTRIAVITDDSMQSLDNILAPISFSVKITRNLSFETNKTQPELNLSATLHDIQLNIAQCDLKLAMQILTENIAAGASVQTLQEPVRALENVTQRKTSNIAAITASNLHSSVIVEEAVVHVDADHDTLLEPIYVRFNFDFLLPRITLNLFDGNSKVDNAKLCELLLNELECYGVVRTNDTIHAGMSVSSVEVSDVRKGRKDTGIRKIVSTKQSTIPETDKTAKMLAISYTQQTDAFVDINMSGFTIILALDYLLHVTNVITAGLATQSEESESINKTQVTAAPTEISQNDEQEETTPTKQVGLMVVDCKMSRTDIVLIECIDRTDSPAVILNAFVEVGLKQQEERIHFTGKIANIQLGITNFEKYMKNNDDIEAYILKPTELNVVAAINGTTQHFDVMFNEIVLHISPNTVQLLLSILGSLGTTETKAKDDQASINDEKIDIKTFFAARKIVETDKYWFLKSHVCTAIEATEESFSTPSTPTPTNHSPFLVVQQVVLTLNKLSVVVESGGIDSQPMIKFDTSVSGNFDNWNKLNLTFTCFMDYYNEKLFVWEPMIEPVEKCNLWNFDLMLDIVNNGDSTATYNASIESKDRLELTLSKAALGVLMTCGDAFANAVKQSESLAHENLIVITNELGIDLYIFVSVAKFKCISQELQPKIENDMICLRIPSAKVGKFQATSTDPQSLESESDINFKMIVGNNQIERSISLKAKDKRCYNFPIVSYPGKEWKYLVDMSQRDSHTKNIVFHSTVEITNKFHKSLELYYTEEEDVKMFAEIKSKQQILLPLRLVYSPSQEIFVKPSNDYCTPLTSISCESKKGLPDYHIRLKQTVEDLLFEESQLLHNDSCCFKFELLPTFKLRNLLPVPVKYSFEGIDKQWSLGPGSDHDITHVDLKHTSMKIKIENYLNKSWSACQLLPSRWTTEDKIDVWTYTAEPNNSTTTMELAMNYSTSDIS</sequence>
<dbReference type="InterPro" id="IPR026847">
    <property type="entry name" value="VPS13"/>
</dbReference>
<dbReference type="InterPro" id="IPR056747">
    <property type="entry name" value="VPS13-like_M"/>
</dbReference>
<accession>A0A443SI60</accession>
<dbReference type="EMBL" id="NCKV01002179">
    <property type="protein sequence ID" value="RWS27208.1"/>
    <property type="molecule type" value="Genomic_DNA"/>
</dbReference>
<dbReference type="GO" id="GO:0045053">
    <property type="term" value="P:protein retention in Golgi apparatus"/>
    <property type="evidence" value="ECO:0007669"/>
    <property type="project" value="TreeGrafter"/>
</dbReference>
<evidence type="ECO:0000256" key="1">
    <source>
        <dbReference type="ARBA" id="ARBA00006545"/>
    </source>
</evidence>
<feature type="compositionally biased region" description="Polar residues" evidence="3">
    <location>
        <begin position="1517"/>
        <end position="1533"/>
    </location>
</feature>
<keyword evidence="7" id="KW-1185">Reference proteome</keyword>
<evidence type="ECO:0000256" key="3">
    <source>
        <dbReference type="SAM" id="MobiDB-lite"/>
    </source>
</evidence>
<evidence type="ECO:0000256" key="2">
    <source>
        <dbReference type="ARBA" id="ARBA00022448"/>
    </source>
</evidence>